<dbReference type="InterPro" id="IPR012319">
    <property type="entry name" value="FPG_cat"/>
</dbReference>
<evidence type="ECO:0000256" key="8">
    <source>
        <dbReference type="ARBA" id="ARBA00022723"/>
    </source>
</evidence>
<dbReference type="KEGG" id="tmai:FVE67_07250"/>
<dbReference type="GO" id="GO:0006284">
    <property type="term" value="P:base-excision repair"/>
    <property type="evidence" value="ECO:0007669"/>
    <property type="project" value="InterPro"/>
</dbReference>
<evidence type="ECO:0000313" key="23">
    <source>
        <dbReference type="EMBL" id="QJA06604.1"/>
    </source>
</evidence>
<dbReference type="PROSITE" id="PS51066">
    <property type="entry name" value="ZF_FPG_2"/>
    <property type="match status" value="1"/>
</dbReference>
<keyword evidence="12" id="KW-0862">Zinc</keyword>
<feature type="domain" description="FPG-type" evidence="21">
    <location>
        <begin position="233"/>
        <end position="267"/>
    </location>
</feature>
<dbReference type="Gene3D" id="1.10.8.50">
    <property type="match status" value="1"/>
</dbReference>
<comment type="catalytic activity">
    <reaction evidence="1">
        <text>Hydrolysis of DNA containing ring-opened 7-methylguanine residues, releasing 2,6-diamino-4-hydroxy-5-(N-methyl)formamidopyrimidine.</text>
        <dbReference type="EC" id="3.2.2.23"/>
    </reaction>
</comment>
<dbReference type="GO" id="GO:0140078">
    <property type="term" value="F:class I DNA-(apurinic or apyrimidinic site) endonuclease activity"/>
    <property type="evidence" value="ECO:0007669"/>
    <property type="project" value="UniProtKB-EC"/>
</dbReference>
<dbReference type="GO" id="GO:0034039">
    <property type="term" value="F:8-oxo-7,8-dihydroguanine DNA N-glycosylase activity"/>
    <property type="evidence" value="ECO:0007669"/>
    <property type="project" value="TreeGrafter"/>
</dbReference>
<keyword evidence="14" id="KW-0234">DNA repair</keyword>
<keyword evidence="11 23" id="KW-0378">Hydrolase</keyword>
<keyword evidence="17 23" id="KW-0326">Glycosidase</keyword>
<reference evidence="23 24" key="1">
    <citation type="submission" date="2019-08" db="EMBL/GenBank/DDBJ databases">
        <title>Complete genome sequence of Thermosulfurimonas marina SU872T, an anaerobic thermophilic chemolithoautotrophic bacterium isolated from a shallow marine hydrothermal vent.</title>
        <authorList>
            <person name="Allioux M."/>
            <person name="Jebbar M."/>
            <person name="Slobodkina G."/>
            <person name="Slobodkin A."/>
            <person name="Moalic Y."/>
            <person name="Frolova A."/>
            <person name="Shao Z."/>
            <person name="Alain K."/>
        </authorList>
    </citation>
    <scope>NUCLEOTIDE SEQUENCE [LARGE SCALE GENOMIC DNA]</scope>
    <source>
        <strain evidence="23 24">SU872</strain>
    </source>
</reference>
<evidence type="ECO:0000256" key="4">
    <source>
        <dbReference type="ARBA" id="ARBA00011245"/>
    </source>
</evidence>
<feature type="domain" description="Formamidopyrimidine-DNA glycosylase catalytic" evidence="22">
    <location>
        <begin position="2"/>
        <end position="110"/>
    </location>
</feature>
<keyword evidence="13" id="KW-0238">DNA-binding</keyword>
<dbReference type="SMART" id="SM01232">
    <property type="entry name" value="H2TH"/>
    <property type="match status" value="1"/>
</dbReference>
<dbReference type="GO" id="GO:0008270">
    <property type="term" value="F:zinc ion binding"/>
    <property type="evidence" value="ECO:0007669"/>
    <property type="project" value="UniProtKB-KW"/>
</dbReference>
<dbReference type="PANTHER" id="PTHR22993">
    <property type="entry name" value="FORMAMIDOPYRIMIDINE-DNA GLYCOSYLASE"/>
    <property type="match status" value="1"/>
</dbReference>
<comment type="similarity">
    <text evidence="3">Belongs to the FPG family.</text>
</comment>
<evidence type="ECO:0000256" key="1">
    <source>
        <dbReference type="ARBA" id="ARBA00001668"/>
    </source>
</evidence>
<dbReference type="EMBL" id="CP042909">
    <property type="protein sequence ID" value="QJA06604.1"/>
    <property type="molecule type" value="Genomic_DNA"/>
</dbReference>
<protein>
    <recommendedName>
        <fullName evidence="7">Formamidopyrimidine-DNA glycosylase</fullName>
        <ecNumber evidence="5">3.2.2.23</ecNumber>
        <ecNumber evidence="6">4.2.99.18</ecNumber>
    </recommendedName>
    <alternativeName>
        <fullName evidence="18">DNA-(apurinic or apyrimidinic site) lyase MutM</fullName>
    </alternativeName>
</protein>
<keyword evidence="16" id="KW-0511">Multifunctional enzyme</keyword>
<evidence type="ECO:0000256" key="2">
    <source>
        <dbReference type="ARBA" id="ARBA00001947"/>
    </source>
</evidence>
<dbReference type="FunFam" id="1.10.8.50:FF:000003">
    <property type="entry name" value="Formamidopyrimidine-DNA glycosylase"/>
    <property type="match status" value="1"/>
</dbReference>
<evidence type="ECO:0000256" key="6">
    <source>
        <dbReference type="ARBA" id="ARBA00012720"/>
    </source>
</evidence>
<evidence type="ECO:0000256" key="9">
    <source>
        <dbReference type="ARBA" id="ARBA00022763"/>
    </source>
</evidence>
<dbReference type="Pfam" id="PF06831">
    <property type="entry name" value="H2TH"/>
    <property type="match status" value="1"/>
</dbReference>
<evidence type="ECO:0000256" key="7">
    <source>
        <dbReference type="ARBA" id="ARBA00016240"/>
    </source>
</evidence>
<gene>
    <name evidence="23" type="primary">mutM</name>
    <name evidence="23" type="ORF">FVE67_07250</name>
</gene>
<name>A0A6H1WTX7_9BACT</name>
<evidence type="ECO:0000256" key="18">
    <source>
        <dbReference type="ARBA" id="ARBA00030638"/>
    </source>
</evidence>
<dbReference type="Pfam" id="PF01149">
    <property type="entry name" value="Fapy_DNA_glyco"/>
    <property type="match status" value="1"/>
</dbReference>
<comment type="cofactor">
    <cofactor evidence="2">
        <name>Zn(2+)</name>
        <dbReference type="ChEBI" id="CHEBI:29105"/>
    </cofactor>
</comment>
<keyword evidence="9" id="KW-0227">DNA damage</keyword>
<dbReference type="EC" id="4.2.99.18" evidence="6"/>
<keyword evidence="10 20" id="KW-0863">Zinc-finger</keyword>
<evidence type="ECO:0000256" key="19">
    <source>
        <dbReference type="ARBA" id="ARBA00044632"/>
    </source>
</evidence>
<dbReference type="EC" id="3.2.2.23" evidence="5"/>
<comment type="subunit">
    <text evidence="4">Monomer.</text>
</comment>
<sequence length="267" mass="30214">MPELPEVETIRRDLAPLVGQSLQRVTVKLPKLVRPRPGALRTLCGHVLQEIARRGKLLLFDFREKLLLVHLGLTGALVLGEDGVSPPPHTQVILHFEKAPLFYADLRQFGWLEVVSREELPRHPFYASLGPDALGIPYEEFFRRLKASGRRLKALLLDQKVLSGLGNIYVDESLFRAGLHPERPARSLSPEEIRRLYEAVQEVLRRALELRGSSVRDYVDGRGESGAFQEEHLVYGKRGQPCPRCRTPLAYKVVAGRGTTFCPRCQR</sequence>
<dbReference type="CDD" id="cd08966">
    <property type="entry name" value="EcFpg-like_N"/>
    <property type="match status" value="1"/>
</dbReference>
<dbReference type="InterPro" id="IPR000214">
    <property type="entry name" value="Znf_DNA_glyclase/AP_lyase"/>
</dbReference>
<dbReference type="InterPro" id="IPR020629">
    <property type="entry name" value="FPG_Glyclase"/>
</dbReference>
<evidence type="ECO:0000256" key="12">
    <source>
        <dbReference type="ARBA" id="ARBA00022833"/>
    </source>
</evidence>
<dbReference type="Pfam" id="PF06827">
    <property type="entry name" value="zf-FPG_IleRS"/>
    <property type="match status" value="1"/>
</dbReference>
<dbReference type="InterPro" id="IPR010663">
    <property type="entry name" value="Znf_FPG/IleRS"/>
</dbReference>
<evidence type="ECO:0000256" key="15">
    <source>
        <dbReference type="ARBA" id="ARBA00023239"/>
    </source>
</evidence>
<evidence type="ECO:0000256" key="10">
    <source>
        <dbReference type="ARBA" id="ARBA00022771"/>
    </source>
</evidence>
<dbReference type="SUPFAM" id="SSF81624">
    <property type="entry name" value="N-terminal domain of MutM-like DNA repair proteins"/>
    <property type="match status" value="1"/>
</dbReference>
<evidence type="ECO:0000256" key="5">
    <source>
        <dbReference type="ARBA" id="ARBA00012024"/>
    </source>
</evidence>
<dbReference type="NCBIfam" id="TIGR00577">
    <property type="entry name" value="fpg"/>
    <property type="match status" value="1"/>
</dbReference>
<organism evidence="23 24">
    <name type="scientific">Thermosulfurimonas marina</name>
    <dbReference type="NCBI Taxonomy" id="2047767"/>
    <lineage>
        <taxon>Bacteria</taxon>
        <taxon>Pseudomonadati</taxon>
        <taxon>Thermodesulfobacteriota</taxon>
        <taxon>Thermodesulfobacteria</taxon>
        <taxon>Thermodesulfobacteriales</taxon>
        <taxon>Thermodesulfobacteriaceae</taxon>
        <taxon>Thermosulfurimonas</taxon>
    </lineage>
</organism>
<dbReference type="Gene3D" id="3.20.190.10">
    <property type="entry name" value="MutM-like, N-terminal"/>
    <property type="match status" value="1"/>
</dbReference>
<keyword evidence="15 23" id="KW-0456">Lyase</keyword>
<dbReference type="SUPFAM" id="SSF46946">
    <property type="entry name" value="S13-like H2TH domain"/>
    <property type="match status" value="1"/>
</dbReference>
<evidence type="ECO:0000256" key="14">
    <source>
        <dbReference type="ARBA" id="ARBA00023204"/>
    </source>
</evidence>
<evidence type="ECO:0000256" key="13">
    <source>
        <dbReference type="ARBA" id="ARBA00023125"/>
    </source>
</evidence>
<dbReference type="Proteomes" id="UP000501253">
    <property type="component" value="Chromosome"/>
</dbReference>
<dbReference type="NCBIfam" id="NF002211">
    <property type="entry name" value="PRK01103.1"/>
    <property type="match status" value="1"/>
</dbReference>
<evidence type="ECO:0000256" key="11">
    <source>
        <dbReference type="ARBA" id="ARBA00022801"/>
    </source>
</evidence>
<dbReference type="PANTHER" id="PTHR22993:SF9">
    <property type="entry name" value="FORMAMIDOPYRIMIDINE-DNA GLYCOSYLASE"/>
    <property type="match status" value="1"/>
</dbReference>
<dbReference type="InterPro" id="IPR015886">
    <property type="entry name" value="H2TH_FPG"/>
</dbReference>
<keyword evidence="8" id="KW-0479">Metal-binding</keyword>
<dbReference type="GO" id="GO:0003684">
    <property type="term" value="F:damaged DNA binding"/>
    <property type="evidence" value="ECO:0007669"/>
    <property type="project" value="InterPro"/>
</dbReference>
<dbReference type="AlphaFoldDB" id="A0A6H1WTX7"/>
<dbReference type="InterPro" id="IPR010979">
    <property type="entry name" value="Ribosomal_uS13-like_H2TH"/>
</dbReference>
<evidence type="ECO:0000256" key="20">
    <source>
        <dbReference type="PROSITE-ProRule" id="PRU00391"/>
    </source>
</evidence>
<dbReference type="RefSeq" id="WP_168719957.1">
    <property type="nucleotide sequence ID" value="NZ_CP042909.1"/>
</dbReference>
<dbReference type="InterPro" id="IPR035937">
    <property type="entry name" value="FPG_N"/>
</dbReference>
<keyword evidence="24" id="KW-1185">Reference proteome</keyword>
<evidence type="ECO:0000256" key="3">
    <source>
        <dbReference type="ARBA" id="ARBA00009409"/>
    </source>
</evidence>
<accession>A0A6H1WTX7</accession>
<evidence type="ECO:0000259" key="21">
    <source>
        <dbReference type="PROSITE" id="PS51066"/>
    </source>
</evidence>
<evidence type="ECO:0000313" key="24">
    <source>
        <dbReference type="Proteomes" id="UP000501253"/>
    </source>
</evidence>
<dbReference type="SMART" id="SM00898">
    <property type="entry name" value="Fapy_DNA_glyco"/>
    <property type="match status" value="1"/>
</dbReference>
<comment type="catalytic activity">
    <reaction evidence="19">
        <text>2'-deoxyribonucleotide-(2'-deoxyribose 5'-phosphate)-2'-deoxyribonucleotide-DNA = a 3'-end 2'-deoxyribonucleotide-(2,3-dehydro-2,3-deoxyribose 5'-phosphate)-DNA + a 5'-end 5'-phospho-2'-deoxyribonucleoside-DNA + H(+)</text>
        <dbReference type="Rhea" id="RHEA:66592"/>
        <dbReference type="Rhea" id="RHEA-COMP:13180"/>
        <dbReference type="Rhea" id="RHEA-COMP:16897"/>
        <dbReference type="Rhea" id="RHEA-COMP:17067"/>
        <dbReference type="ChEBI" id="CHEBI:15378"/>
        <dbReference type="ChEBI" id="CHEBI:136412"/>
        <dbReference type="ChEBI" id="CHEBI:157695"/>
        <dbReference type="ChEBI" id="CHEBI:167181"/>
        <dbReference type="EC" id="4.2.99.18"/>
    </reaction>
</comment>
<evidence type="ECO:0000259" key="22">
    <source>
        <dbReference type="PROSITE" id="PS51068"/>
    </source>
</evidence>
<dbReference type="SUPFAM" id="SSF57716">
    <property type="entry name" value="Glucocorticoid receptor-like (DNA-binding domain)"/>
    <property type="match status" value="1"/>
</dbReference>
<evidence type="ECO:0000256" key="17">
    <source>
        <dbReference type="ARBA" id="ARBA00023295"/>
    </source>
</evidence>
<dbReference type="PROSITE" id="PS51068">
    <property type="entry name" value="FPG_CAT"/>
    <property type="match status" value="1"/>
</dbReference>
<proteinExistence type="inferred from homology"/>
<evidence type="ECO:0000256" key="16">
    <source>
        <dbReference type="ARBA" id="ARBA00023268"/>
    </source>
</evidence>